<dbReference type="PANTHER" id="PTHR31247:SF5">
    <property type="entry name" value="DUF4203 DOMAIN-CONTAINING PROTEIN"/>
    <property type="match status" value="1"/>
</dbReference>
<evidence type="ECO:0000256" key="4">
    <source>
        <dbReference type="ARBA" id="ARBA00022989"/>
    </source>
</evidence>
<gene>
    <name evidence="8" type="ORF">PACLA_8A073359</name>
</gene>
<evidence type="ECO:0000256" key="1">
    <source>
        <dbReference type="ARBA" id="ARBA00004141"/>
    </source>
</evidence>
<comment type="caution">
    <text evidence="8">The sequence shown here is derived from an EMBL/GenBank/DDBJ whole genome shotgun (WGS) entry which is preliminary data.</text>
</comment>
<comment type="subcellular location">
    <subcellularLocation>
        <location evidence="1">Membrane</location>
        <topology evidence="1">Multi-pass membrane protein</topology>
    </subcellularLocation>
</comment>
<dbReference type="GO" id="GO:0005886">
    <property type="term" value="C:plasma membrane"/>
    <property type="evidence" value="ECO:0007669"/>
    <property type="project" value="TreeGrafter"/>
</dbReference>
<dbReference type="Proteomes" id="UP001152795">
    <property type="component" value="Unassembled WGS sequence"/>
</dbReference>
<evidence type="ECO:0000256" key="3">
    <source>
        <dbReference type="ARBA" id="ARBA00022692"/>
    </source>
</evidence>
<evidence type="ECO:0000256" key="6">
    <source>
        <dbReference type="ARBA" id="ARBA00049737"/>
    </source>
</evidence>
<keyword evidence="5" id="KW-0472">Membrane</keyword>
<dbReference type="PANTHER" id="PTHR31247">
    <property type="entry name" value="TRANSMEMBRANE PROTEIN 198 FAMILY MEMBER"/>
    <property type="match status" value="1"/>
</dbReference>
<dbReference type="InterPro" id="IPR040236">
    <property type="entry name" value="TMEM198"/>
</dbReference>
<dbReference type="Pfam" id="PF13886">
    <property type="entry name" value="TM7S3_TM198"/>
    <property type="match status" value="1"/>
</dbReference>
<keyword evidence="4" id="KW-1133">Transmembrane helix</keyword>
<feature type="domain" description="TM7S3/TM198-like" evidence="7">
    <location>
        <begin position="2"/>
        <end position="141"/>
    </location>
</feature>
<keyword evidence="3" id="KW-0812">Transmembrane</keyword>
<evidence type="ECO:0000259" key="7">
    <source>
        <dbReference type="Pfam" id="PF13886"/>
    </source>
</evidence>
<keyword evidence="9" id="KW-1185">Reference proteome</keyword>
<evidence type="ECO:0000256" key="5">
    <source>
        <dbReference type="ARBA" id="ARBA00023136"/>
    </source>
</evidence>
<dbReference type="OrthoDB" id="115781at2759"/>
<protein>
    <recommendedName>
        <fullName evidence="6">Transmembrane protein 198</fullName>
    </recommendedName>
</protein>
<organism evidence="8 9">
    <name type="scientific">Paramuricea clavata</name>
    <name type="common">Red gorgonian</name>
    <name type="synonym">Violescent sea-whip</name>
    <dbReference type="NCBI Taxonomy" id="317549"/>
    <lineage>
        <taxon>Eukaryota</taxon>
        <taxon>Metazoa</taxon>
        <taxon>Cnidaria</taxon>
        <taxon>Anthozoa</taxon>
        <taxon>Octocorallia</taxon>
        <taxon>Malacalcyonacea</taxon>
        <taxon>Plexauridae</taxon>
        <taxon>Paramuricea</taxon>
    </lineage>
</organism>
<sequence>MSFGVGIIGGLLTLCLYYVGMFVLGATMGWFAGMALLPFFKSEAHFLVDHMWLPYCVCAGCAILGGLLMLCLQRIIIILSTAFLGALLFINGLDYYVEKGRIVTFTVNILQGNHFYLPNCWYTWLVLSLLPILFIIGVIVQQVKTSKGADHRHASGRVLVVDENQMIEMQHDEAATPLLNAEYT</sequence>
<evidence type="ECO:0000256" key="2">
    <source>
        <dbReference type="ARBA" id="ARBA00006244"/>
    </source>
</evidence>
<evidence type="ECO:0000313" key="9">
    <source>
        <dbReference type="Proteomes" id="UP001152795"/>
    </source>
</evidence>
<proteinExistence type="inferred from homology"/>
<dbReference type="InterPro" id="IPR025256">
    <property type="entry name" value="TM7S3/TM198-like_dom"/>
</dbReference>
<dbReference type="AlphaFoldDB" id="A0A7D9HKC7"/>
<evidence type="ECO:0000313" key="8">
    <source>
        <dbReference type="EMBL" id="CAB3984726.1"/>
    </source>
</evidence>
<name>A0A7D9HKC7_PARCT</name>
<accession>A0A7D9HKC7</accession>
<comment type="similarity">
    <text evidence="2">Belongs to the TMEM198 family.</text>
</comment>
<dbReference type="EMBL" id="CACRXK020000777">
    <property type="protein sequence ID" value="CAB3984726.1"/>
    <property type="molecule type" value="Genomic_DNA"/>
</dbReference>
<reference evidence="8" key="1">
    <citation type="submission" date="2020-04" db="EMBL/GenBank/DDBJ databases">
        <authorList>
            <person name="Alioto T."/>
            <person name="Alioto T."/>
            <person name="Gomez Garrido J."/>
        </authorList>
    </citation>
    <scope>NUCLEOTIDE SEQUENCE</scope>
    <source>
        <strain evidence="8">A484AB</strain>
    </source>
</reference>